<accession>A0A0A0RTU1</accession>
<sequence length="74" mass="8454">MTEQELKERKLVMLRLLNIFSGMDGGIDFMQLRCFIEEAEGEAITRILKHMGLLLDAANVATQYKLEDLPERVG</sequence>
<dbReference type="Proteomes" id="UP000030204">
    <property type="component" value="Segment"/>
</dbReference>
<reference evidence="1 2" key="1">
    <citation type="journal article" date="2015" name="Genome Announc.">
        <title>Complete Genome of Salmonella enterica Serovar Typhimurium T5-Like Siphophage Stitch.</title>
        <authorList>
            <person name="Grover J.M."/>
            <person name="Luna A.J."/>
            <person name="Wood T.L."/>
            <person name="Chamakura K.R."/>
            <person name="Kuty Everett G.F."/>
        </authorList>
    </citation>
    <scope>NUCLEOTIDE SEQUENCE [LARGE SCALE GENOMIC DNA]</scope>
</reference>
<name>A0A0A0RTU1_9CAUD</name>
<evidence type="ECO:0000313" key="2">
    <source>
        <dbReference type="Proteomes" id="UP000030204"/>
    </source>
</evidence>
<organism evidence="1 2">
    <name type="scientific">Salmonella phage Stitch</name>
    <dbReference type="NCBI Taxonomy" id="2991861"/>
    <lineage>
        <taxon>Viruses</taxon>
        <taxon>Duplodnaviria</taxon>
        <taxon>Heunggongvirae</taxon>
        <taxon>Uroviricota</taxon>
        <taxon>Caudoviricetes</taxon>
        <taxon>Demerecviridae</taxon>
        <taxon>Markadamsvirinae</taxon>
        <taxon>Epseptimavirus</taxon>
        <taxon>Epseptimavirus stitch</taxon>
    </lineage>
</organism>
<dbReference type="OrthoDB" id="22054at10239"/>
<dbReference type="GeneID" id="24598765"/>
<dbReference type="EMBL" id="KM236244">
    <property type="protein sequence ID" value="AIW04021.1"/>
    <property type="molecule type" value="Genomic_DNA"/>
</dbReference>
<proteinExistence type="predicted"/>
<dbReference type="RefSeq" id="YP_009146011.1">
    <property type="nucleotide sequence ID" value="NC_027297.1"/>
</dbReference>
<evidence type="ECO:0000313" key="1">
    <source>
        <dbReference type="EMBL" id="AIW04021.1"/>
    </source>
</evidence>
<keyword evidence="2" id="KW-1185">Reference proteome</keyword>
<protein>
    <submittedName>
        <fullName evidence="1">Uncharacterized protein</fullName>
    </submittedName>
</protein>
<gene>
    <name evidence="1" type="ORF">CPT_Stitch70</name>
</gene>
<dbReference type="KEGG" id="vg:24598765"/>